<accession>A0A673W1K7</accession>
<dbReference type="Proteomes" id="UP000472277">
    <property type="component" value="Chromosome 22"/>
</dbReference>
<keyword evidence="3 4" id="KW-0560">Oxidoreductase</keyword>
<evidence type="ECO:0000256" key="3">
    <source>
        <dbReference type="ARBA" id="ARBA00023002"/>
    </source>
</evidence>
<dbReference type="Gene3D" id="3.50.50.60">
    <property type="entry name" value="FAD/NAD(P)-binding domain"/>
    <property type="match status" value="1"/>
</dbReference>
<comment type="similarity">
    <text evidence="4">Belongs to the FMO family.</text>
</comment>
<dbReference type="AlphaFoldDB" id="A0A673W1K7"/>
<evidence type="ECO:0000256" key="1">
    <source>
        <dbReference type="ARBA" id="ARBA00022630"/>
    </source>
</evidence>
<dbReference type="InterPro" id="IPR036188">
    <property type="entry name" value="FAD/NAD-bd_sf"/>
</dbReference>
<comment type="cofactor">
    <cofactor evidence="4">
        <name>FAD</name>
        <dbReference type="ChEBI" id="CHEBI:57692"/>
    </cofactor>
</comment>
<organism evidence="5 6">
    <name type="scientific">Salmo trutta</name>
    <name type="common">Brown trout</name>
    <dbReference type="NCBI Taxonomy" id="8032"/>
    <lineage>
        <taxon>Eukaryota</taxon>
        <taxon>Metazoa</taxon>
        <taxon>Chordata</taxon>
        <taxon>Craniata</taxon>
        <taxon>Vertebrata</taxon>
        <taxon>Euteleostomi</taxon>
        <taxon>Actinopterygii</taxon>
        <taxon>Neopterygii</taxon>
        <taxon>Teleostei</taxon>
        <taxon>Protacanthopterygii</taxon>
        <taxon>Salmoniformes</taxon>
        <taxon>Salmonidae</taxon>
        <taxon>Salmoninae</taxon>
        <taxon>Salmo</taxon>
    </lineage>
</organism>
<keyword evidence="1 4" id="KW-0285">Flavoprotein</keyword>
<evidence type="ECO:0000256" key="4">
    <source>
        <dbReference type="RuleBase" id="RU361177"/>
    </source>
</evidence>
<dbReference type="EC" id="1.-.-.-" evidence="4"/>
<keyword evidence="4" id="KW-0503">Monooxygenase</keyword>
<dbReference type="Ensembl" id="ENSSTUT00000006498.1">
    <property type="protein sequence ID" value="ENSSTUP00000006119.1"/>
    <property type="gene ID" value="ENSSTUG00000003031.1"/>
</dbReference>
<dbReference type="GO" id="GO:0050661">
    <property type="term" value="F:NADP binding"/>
    <property type="evidence" value="ECO:0007669"/>
    <property type="project" value="InterPro"/>
</dbReference>
<name>A0A673W1K7_SALTR</name>
<dbReference type="InParanoid" id="A0A673W1K7"/>
<dbReference type="InterPro" id="IPR020946">
    <property type="entry name" value="Flavin_mOase-like"/>
</dbReference>
<sequence length="59" mass="6252">MSPTHCRRTVCLSVCVIGAGSSGLTSIKSCLSEGLEPTCFSAVVTSGGYFSQIHFRIRL</sequence>
<evidence type="ECO:0000313" key="5">
    <source>
        <dbReference type="Ensembl" id="ENSSTUP00000006119.1"/>
    </source>
</evidence>
<dbReference type="Pfam" id="PF00743">
    <property type="entry name" value="FMO-like"/>
    <property type="match status" value="1"/>
</dbReference>
<dbReference type="GO" id="GO:0050660">
    <property type="term" value="F:flavin adenine dinucleotide binding"/>
    <property type="evidence" value="ECO:0007669"/>
    <property type="project" value="InterPro"/>
</dbReference>
<evidence type="ECO:0000256" key="2">
    <source>
        <dbReference type="ARBA" id="ARBA00022827"/>
    </source>
</evidence>
<dbReference type="GO" id="GO:0004499">
    <property type="term" value="F:N,N-dimethylaniline monooxygenase activity"/>
    <property type="evidence" value="ECO:0007669"/>
    <property type="project" value="InterPro"/>
</dbReference>
<evidence type="ECO:0000313" key="6">
    <source>
        <dbReference type="Proteomes" id="UP000472277"/>
    </source>
</evidence>
<proteinExistence type="inferred from homology"/>
<protein>
    <recommendedName>
        <fullName evidence="4">Flavin-containing monooxygenase</fullName>
        <ecNumber evidence="4">1.-.-.-</ecNumber>
    </recommendedName>
</protein>
<reference evidence="5" key="2">
    <citation type="submission" date="2025-09" db="UniProtKB">
        <authorList>
            <consortium name="Ensembl"/>
        </authorList>
    </citation>
    <scope>IDENTIFICATION</scope>
</reference>
<keyword evidence="6" id="KW-1185">Reference proteome</keyword>
<dbReference type="GeneTree" id="ENSGT01010000229689"/>
<keyword evidence="2 4" id="KW-0274">FAD</keyword>
<reference evidence="5" key="1">
    <citation type="submission" date="2025-08" db="UniProtKB">
        <authorList>
            <consortium name="Ensembl"/>
        </authorList>
    </citation>
    <scope>IDENTIFICATION</scope>
</reference>